<dbReference type="CDD" id="cd00609">
    <property type="entry name" value="AAT_like"/>
    <property type="match status" value="1"/>
</dbReference>
<dbReference type="InterPro" id="IPR024647">
    <property type="entry name" value="DNA_pol_a_cat_su_N"/>
</dbReference>
<dbReference type="InterPro" id="IPR038256">
    <property type="entry name" value="Pol_alpha_znc_sf"/>
</dbReference>
<dbReference type="SUPFAM" id="SSF53383">
    <property type="entry name" value="PLP-dependent transferases"/>
    <property type="match status" value="2"/>
</dbReference>
<feature type="region of interest" description="Disordered" evidence="14">
    <location>
        <begin position="756"/>
        <end position="796"/>
    </location>
</feature>
<dbReference type="InterPro" id="IPR012337">
    <property type="entry name" value="RNaseH-like_sf"/>
</dbReference>
<keyword evidence="8" id="KW-0479">Metal-binding</keyword>
<evidence type="ECO:0000256" key="8">
    <source>
        <dbReference type="ARBA" id="ARBA00022723"/>
    </source>
</evidence>
<dbReference type="FunFam" id="3.40.640.10:FF:000226">
    <property type="entry name" value="Alanine aminotransferase 2"/>
    <property type="match status" value="1"/>
</dbReference>
<dbReference type="InterPro" id="IPR043502">
    <property type="entry name" value="DNA/RNA_pol_sf"/>
</dbReference>
<feature type="region of interest" description="Disordered" evidence="14">
    <location>
        <begin position="1942"/>
        <end position="1976"/>
    </location>
</feature>
<evidence type="ECO:0000256" key="6">
    <source>
        <dbReference type="ARBA" id="ARBA00022695"/>
    </source>
</evidence>
<evidence type="ECO:0000256" key="9">
    <source>
        <dbReference type="ARBA" id="ARBA00022771"/>
    </source>
</evidence>
<dbReference type="CDD" id="cd05532">
    <property type="entry name" value="POLBc_alpha"/>
    <property type="match status" value="1"/>
</dbReference>
<dbReference type="PANTHER" id="PTHR45861">
    <property type="entry name" value="DNA POLYMERASE ALPHA CATALYTIC SUBUNIT"/>
    <property type="match status" value="1"/>
</dbReference>
<evidence type="ECO:0000256" key="13">
    <source>
        <dbReference type="ARBA" id="ARBA00023242"/>
    </source>
</evidence>
<dbReference type="InterPro" id="IPR015421">
    <property type="entry name" value="PyrdxlP-dep_Trfase_major"/>
</dbReference>
<dbReference type="Gene3D" id="3.30.420.10">
    <property type="entry name" value="Ribonuclease H-like superfamily/Ribonuclease H"/>
    <property type="match status" value="1"/>
</dbReference>
<evidence type="ECO:0000256" key="5">
    <source>
        <dbReference type="ARBA" id="ARBA00022679"/>
    </source>
</evidence>
<dbReference type="Gene3D" id="1.10.287.1970">
    <property type="match status" value="1"/>
</dbReference>
<dbReference type="Gene3D" id="3.90.1600.10">
    <property type="entry name" value="Palm domain of DNA polymerase"/>
    <property type="match status" value="1"/>
</dbReference>
<sequence>MSLPSVAPWNAFHRHASLALKFVRNYTRITAQEINPNMRKLEYAIRGPIVQRAIEIEKGLLNGEKKPFDSIIRCNIGDCHFAGQTPISFIRQVIAVACDTHLMDSSVIPDDAKERALRFLRSVGGSVGAYSQSTGVELVREDIAAYIEQRDGIPSSPENIFLATGASEAVKFILGLLATTKEGSQRAGVMIPIPQYPLYSATLSEFNNYQVGAQPLASTEHPFKIESTAPSESGLRVEQSSGSKITSFWKRKLFLACRLLQSTINASPSANNVVSFQFICVCAEFCALWVLSGFDYGTMGVKIGECVSSQIGYYLEEESGWSLREEELEARLEAAKAHCKPRVLVVINPGNPTGQVLTHDNIAAVLRFAHRNNLLVLADEVYQHNIYAPDRRFHSFKRVLHELGGNIANEVQLTSMMSASKGFMGECGFRGGYCELVNFDPEVRAQLYKCLSARLCPPVLGQLTMDVVVNPPRPGEPSFEQFSAEKSQVLSDLAKKAKLVESLFNQLPGYHCQPVMGAMYAFPRLELPPKAMRAAELANMPADAFYVTKLLEETGVCVVPGSGFSQKPGTFHFRIWEVVLEQDCWTNGATAVWQDPSNLLWLLRRRATVCPEDTPHQFHGSLLFFMLDLRFQACPIWAQEVLNYQRDVLRPSRGIVPDSAFIRISSSRPRRVSQKNESRSDLLKKIREARERGERYIVETIEKPVYETVDEKTYSKIVQERIEDDWIVDDSMLGYFLIALDGLGYVDDGRELFDDHDGDLEQSGSHKKSTRGYTGTKKRLNPDLRPSSSSPKSHSKDIRHMFAASASRQPKRAADTVADDAALDDLLAELDADRPKDPPDKKPRMDGIRKNLSVKQTPKPSVVPHSRRETSYAIRSRPLPPKPRQSHSSVNLDYVEIQSKDSKTLKVSPVKPSPVVGLEPEPESTLRAVGVSVVDDVTEAAEDEESMGVVSPDPEPPVNVPWLNEENENAEVLRADENSSAGSSDGDSGSLRFFWLDAYEDLMNQQGVVFLFGKIPCKEDQSGFCSCCIRVKDLERRVFFLPSTSTGCTVKDVYEELRELSGQCKIGKFKCKPTTKKYCFEDVDVPSEAEYLEVRYPASYPSLPSDLKGKTFSRIMGSTASFLESLILDLHLRGPCWLELKGATLLQPQLSWCKVDYDFSFQQPNKMLKLIDVLAARSDNLALPPAPPIRMVALDVKSVARKQSNSAEIISVGLLIDNHFNLDKPGGKKAFQSHYLVLAPPRDSVLPYDLSKRLPSWGRQYQPPSSSGSGDDSDAPYGIDMEPNERALLGRLLTRIHRLDPDLLVGHDLWGNQLDLLVHRLVSHKVAHWHRIGRLRRSQHFVVNFNRSWFMRHALPGRLICDTRISARELVRSRTYNLSELAFQILGEDTKSRRQIPALIARQLASATASAGGVDEALISGIDLEVDSADLSCLFLSATGVKELADFCLSDALLVLRLAHQLQVLPLAHQITSICGNVLSRTLAGGRSERNDALLLHAFVEQGYLPPEAPSRLHPSRERGRGVKDDLAEPLETEHEGRRKPTYTGGLVLDPKVGFYDTYILVLDFNSLYPSIIQEFNLCFSTMERSFFATKDPTDSNATATEDIYISELIASVTQSGGTKSLQQHLPTSRAPGILPSEVRRLVESRKEVKKLIATASAVADAANMAKVAQWNIRQQALKITANSVYGCLGFSASRFCARGLAALVTGLGRALLVNTKELVENMKLEVIYGDTDSIMVNTNSTDLLSALAIGDKVKQEVNRRYRLVELDIDGVFAAMLLLAKKKYAALAVSHPLQYVERLRQQQPSQQMLPPPPTKTEMKGLDIVRRDWCRLAVEVGKFCVATLLSGRATSEVAVEEIHEHLRTVAQQVRDGSLPKTDFVITKMLTKNPEDYPDAKSQPHVQVALRFNQQTVSRGTGGGGGHRFRAGDTVEYIICNDGTSRSSVQRAYSPTELSTGMRPPETSSGDGDRTSRVKHKNQEERLTIDVHYYLASQIHPVVSRLVAPIEGTSPAHIADCLGLDSASYRRSMAATAAAFAGDEEAFFVYVQTNDNGSMFSINSLIDVDPLVLACLAYHEGKQCPGKALIRTSPFTQSGLAMWVCPECGEDLLGSARHAAAAVNQLVLQARAHIVAYEVGVLVCEDPTCALATRTASCPPSTATSTSVSEGLWAFGAQQQQQPLCPLCGTGQSLLRPLHSEMQLYRQLLFYRHLLLPPESLLSPKLSIPYEDGKENSQKLKKSLDQNAPFALPSAIRDTLESGLRQVRRYLAQSAFAMVDLGQIFVGLRSTQPTTAAVTTAMLTYHEIAKTINSSSERNTGIRAQVAAFCREENKIH</sequence>
<dbReference type="Pfam" id="PF08996">
    <property type="entry name" value="zf-DNA_Pol"/>
    <property type="match status" value="1"/>
</dbReference>
<feature type="region of interest" description="Disordered" evidence="14">
    <location>
        <begin position="828"/>
        <end position="889"/>
    </location>
</feature>
<dbReference type="GO" id="GO:0003697">
    <property type="term" value="F:single-stranded DNA binding"/>
    <property type="evidence" value="ECO:0007669"/>
    <property type="project" value="TreeGrafter"/>
</dbReference>
<keyword evidence="12" id="KW-0238">DNA-binding</keyword>
<evidence type="ECO:0000256" key="4">
    <source>
        <dbReference type="ARBA" id="ARBA00017212"/>
    </source>
</evidence>
<dbReference type="KEGG" id="egl:EGR_01072"/>
<dbReference type="FunFam" id="3.90.1150.10:FF:000345">
    <property type="entry name" value="Alanine aminotransferase 2"/>
    <property type="match status" value="1"/>
</dbReference>
<dbReference type="InterPro" id="IPR015424">
    <property type="entry name" value="PyrdxlP-dep_Trfase"/>
</dbReference>
<evidence type="ECO:0000259" key="17">
    <source>
        <dbReference type="Pfam" id="PF03104"/>
    </source>
</evidence>
<dbReference type="Pfam" id="PF12254">
    <property type="entry name" value="DNA_pol_alpha_N"/>
    <property type="match status" value="1"/>
</dbReference>
<feature type="domain" description="DNA-directed DNA polymerase family B exonuclease" evidence="17">
    <location>
        <begin position="1118"/>
        <end position="1380"/>
    </location>
</feature>
<evidence type="ECO:0000256" key="7">
    <source>
        <dbReference type="ARBA" id="ARBA00022705"/>
    </source>
</evidence>
<feature type="domain" description="Zinc finger DNA-directed DNA polymerase family B alpha" evidence="18">
    <location>
        <begin position="2062"/>
        <end position="2279"/>
    </location>
</feature>
<dbReference type="SUPFAM" id="SSF56672">
    <property type="entry name" value="DNA/RNA polymerases"/>
    <property type="match status" value="1"/>
</dbReference>
<dbReference type="Gene3D" id="3.30.70.2820">
    <property type="match status" value="1"/>
</dbReference>
<dbReference type="GeneID" id="36336787"/>
<protein>
    <recommendedName>
        <fullName evidence="4">DNA polymerase alpha catalytic subunit</fullName>
        <ecNumber evidence="3">2.7.7.7</ecNumber>
    </recommendedName>
</protein>
<dbReference type="Gene3D" id="1.10.132.60">
    <property type="entry name" value="DNA polymerase family B, C-terminal domain"/>
    <property type="match status" value="1"/>
</dbReference>
<feature type="region of interest" description="Disordered" evidence="14">
    <location>
        <begin position="1258"/>
        <end position="1277"/>
    </location>
</feature>
<dbReference type="InterPro" id="IPR015088">
    <property type="entry name" value="Znf_DNA-dir_DNA_pol_B_alpha"/>
</dbReference>
<dbReference type="PANTHER" id="PTHR45861:SF1">
    <property type="entry name" value="DNA POLYMERASE ALPHA CATALYTIC SUBUNIT"/>
    <property type="match status" value="1"/>
</dbReference>
<dbReference type="Gene3D" id="3.40.640.10">
    <property type="entry name" value="Type I PLP-dependent aspartate aminotransferase-like (Major domain)"/>
    <property type="match status" value="2"/>
</dbReference>
<comment type="subcellular location">
    <subcellularLocation>
        <location evidence="1">Nucleus</location>
    </subcellularLocation>
</comment>
<dbReference type="PRINTS" id="PR00106">
    <property type="entry name" value="DNAPOLB"/>
</dbReference>
<gene>
    <name evidence="20" type="ORF">EGR_01072</name>
</gene>
<dbReference type="InterPro" id="IPR015422">
    <property type="entry name" value="PyrdxlP-dep_Trfase_small"/>
</dbReference>
<dbReference type="InterPro" id="IPR042087">
    <property type="entry name" value="DNA_pol_B_thumb"/>
</dbReference>
<dbReference type="GO" id="GO:0003688">
    <property type="term" value="F:DNA replication origin binding"/>
    <property type="evidence" value="ECO:0007669"/>
    <property type="project" value="TreeGrafter"/>
</dbReference>
<feature type="domain" description="DNA-directed DNA polymerase family B multifunctional" evidence="15">
    <location>
        <begin position="1479"/>
        <end position="2004"/>
    </location>
</feature>
<dbReference type="Proteomes" id="UP000019149">
    <property type="component" value="Unassembled WGS sequence"/>
</dbReference>
<evidence type="ECO:0000256" key="12">
    <source>
        <dbReference type="ARBA" id="ARBA00023125"/>
    </source>
</evidence>
<dbReference type="Gene3D" id="2.40.50.730">
    <property type="match status" value="1"/>
</dbReference>
<dbReference type="GO" id="GO:0030170">
    <property type="term" value="F:pyridoxal phosphate binding"/>
    <property type="evidence" value="ECO:0007669"/>
    <property type="project" value="InterPro"/>
</dbReference>
<dbReference type="EMBL" id="APAU02000004">
    <property type="protein sequence ID" value="EUB63944.1"/>
    <property type="molecule type" value="Genomic_DNA"/>
</dbReference>
<dbReference type="InterPro" id="IPR006133">
    <property type="entry name" value="DNA-dir_DNA_pol_B_exonuc"/>
</dbReference>
<dbReference type="Pfam" id="PF03104">
    <property type="entry name" value="DNA_pol_B_exo1"/>
    <property type="match status" value="1"/>
</dbReference>
<dbReference type="GO" id="GO:1902975">
    <property type="term" value="P:mitotic DNA replication initiation"/>
    <property type="evidence" value="ECO:0007669"/>
    <property type="project" value="InterPro"/>
</dbReference>
<evidence type="ECO:0000259" key="16">
    <source>
        <dbReference type="Pfam" id="PF00155"/>
    </source>
</evidence>
<organism evidence="20 21">
    <name type="scientific">Echinococcus granulosus</name>
    <name type="common">Hydatid tapeworm</name>
    <dbReference type="NCBI Taxonomy" id="6210"/>
    <lineage>
        <taxon>Eukaryota</taxon>
        <taxon>Metazoa</taxon>
        <taxon>Spiralia</taxon>
        <taxon>Lophotrochozoa</taxon>
        <taxon>Platyhelminthes</taxon>
        <taxon>Cestoda</taxon>
        <taxon>Eucestoda</taxon>
        <taxon>Cyclophyllidea</taxon>
        <taxon>Taeniidae</taxon>
        <taxon>Echinococcus</taxon>
        <taxon>Echinococcus granulosus group</taxon>
    </lineage>
</organism>
<feature type="region of interest" description="Disordered" evidence="14">
    <location>
        <begin position="1507"/>
        <end position="1543"/>
    </location>
</feature>
<dbReference type="Pfam" id="PF00136">
    <property type="entry name" value="DNA_pol_B"/>
    <property type="match status" value="1"/>
</dbReference>
<dbReference type="PROSITE" id="PS00116">
    <property type="entry name" value="DNA_POLYMERASE_B"/>
    <property type="match status" value="1"/>
</dbReference>
<keyword evidence="21" id="KW-1185">Reference proteome</keyword>
<dbReference type="InterPro" id="IPR004839">
    <property type="entry name" value="Aminotransferase_I/II_large"/>
</dbReference>
<name>W6VB20_ECHGR</name>
<evidence type="ECO:0000313" key="21">
    <source>
        <dbReference type="Proteomes" id="UP000019149"/>
    </source>
</evidence>
<feature type="compositionally biased region" description="Basic and acidic residues" evidence="14">
    <location>
        <begin position="1965"/>
        <end position="1976"/>
    </location>
</feature>
<feature type="domain" description="Aminotransferase class I/classII large" evidence="16">
    <location>
        <begin position="311"/>
        <end position="569"/>
    </location>
</feature>
<dbReference type="SUPFAM" id="SSF53098">
    <property type="entry name" value="Ribonuclease H-like"/>
    <property type="match status" value="1"/>
</dbReference>
<dbReference type="InterPro" id="IPR006134">
    <property type="entry name" value="DNA-dir_DNA_pol_B_multi_dom"/>
</dbReference>
<dbReference type="GO" id="GO:0000166">
    <property type="term" value="F:nucleotide binding"/>
    <property type="evidence" value="ECO:0007669"/>
    <property type="project" value="InterPro"/>
</dbReference>
<dbReference type="GO" id="GO:0006272">
    <property type="term" value="P:leading strand elongation"/>
    <property type="evidence" value="ECO:0007669"/>
    <property type="project" value="TreeGrafter"/>
</dbReference>
<keyword evidence="13" id="KW-0539">Nucleus</keyword>
<dbReference type="RefSeq" id="XP_024355140.1">
    <property type="nucleotide sequence ID" value="XM_024490321.1"/>
</dbReference>
<dbReference type="Pfam" id="PF00155">
    <property type="entry name" value="Aminotran_1_2"/>
    <property type="match status" value="1"/>
</dbReference>
<evidence type="ECO:0000256" key="11">
    <source>
        <dbReference type="ARBA" id="ARBA00022932"/>
    </source>
</evidence>
<dbReference type="InterPro" id="IPR036397">
    <property type="entry name" value="RNaseH_sf"/>
</dbReference>
<dbReference type="InterPro" id="IPR045846">
    <property type="entry name" value="POLBc_alpha"/>
</dbReference>
<dbReference type="CTD" id="36336787"/>
<keyword evidence="11" id="KW-0239">DNA-directed DNA polymerase</keyword>
<evidence type="ECO:0000259" key="19">
    <source>
        <dbReference type="Pfam" id="PF12254"/>
    </source>
</evidence>
<accession>W6VB20</accession>
<dbReference type="InterPro" id="IPR006172">
    <property type="entry name" value="DNA-dir_DNA_pol_B"/>
</dbReference>
<evidence type="ECO:0000256" key="14">
    <source>
        <dbReference type="SAM" id="MobiDB-lite"/>
    </source>
</evidence>
<evidence type="ECO:0000313" key="20">
    <source>
        <dbReference type="EMBL" id="EUB63944.1"/>
    </source>
</evidence>
<dbReference type="OrthoDB" id="6755010at2759"/>
<dbReference type="InterPro" id="IPR023211">
    <property type="entry name" value="DNA_pol_palm_dom_sf"/>
</dbReference>
<keyword evidence="9" id="KW-0863">Zinc-finger</keyword>
<evidence type="ECO:0000259" key="15">
    <source>
        <dbReference type="Pfam" id="PF00136"/>
    </source>
</evidence>
<dbReference type="CDD" id="cd05776">
    <property type="entry name" value="DNA_polB_alpha_exo"/>
    <property type="match status" value="1"/>
</dbReference>
<proteinExistence type="inferred from homology"/>
<dbReference type="InterPro" id="IPR017964">
    <property type="entry name" value="DNA-dir_DNA_pol_B_CS"/>
</dbReference>
<dbReference type="NCBIfam" id="TIGR00592">
    <property type="entry name" value="pol2"/>
    <property type="match status" value="2"/>
</dbReference>
<feature type="compositionally biased region" description="Basic and acidic residues" evidence="14">
    <location>
        <begin position="1515"/>
        <end position="1539"/>
    </location>
</feature>
<dbReference type="OMA" id="RTAQNHE"/>
<dbReference type="Gene3D" id="1.10.3200.20">
    <property type="entry name" value="DNA Polymerase alpha, zinc finger"/>
    <property type="match status" value="1"/>
</dbReference>
<dbReference type="GO" id="GO:0006273">
    <property type="term" value="P:lagging strand elongation"/>
    <property type="evidence" value="ECO:0007669"/>
    <property type="project" value="TreeGrafter"/>
</dbReference>
<dbReference type="STRING" id="6210.W6VB20"/>
<evidence type="ECO:0000256" key="10">
    <source>
        <dbReference type="ARBA" id="ARBA00022833"/>
    </source>
</evidence>
<evidence type="ECO:0000256" key="2">
    <source>
        <dbReference type="ARBA" id="ARBA00005755"/>
    </source>
</evidence>
<dbReference type="GO" id="GO:0003887">
    <property type="term" value="F:DNA-directed DNA polymerase activity"/>
    <property type="evidence" value="ECO:0007669"/>
    <property type="project" value="UniProtKB-KW"/>
</dbReference>
<dbReference type="GO" id="GO:0008270">
    <property type="term" value="F:zinc ion binding"/>
    <property type="evidence" value="ECO:0007669"/>
    <property type="project" value="UniProtKB-KW"/>
</dbReference>
<evidence type="ECO:0000256" key="3">
    <source>
        <dbReference type="ARBA" id="ARBA00012417"/>
    </source>
</evidence>
<evidence type="ECO:0000259" key="18">
    <source>
        <dbReference type="Pfam" id="PF08996"/>
    </source>
</evidence>
<feature type="domain" description="DNA polymerase alpha catalytic subunit N-terminal" evidence="19">
    <location>
        <begin position="683"/>
        <end position="754"/>
    </location>
</feature>
<dbReference type="Gene3D" id="3.90.1150.10">
    <property type="entry name" value="Aspartate Aminotransferase, domain 1"/>
    <property type="match status" value="2"/>
</dbReference>
<dbReference type="SMART" id="SM00486">
    <property type="entry name" value="POLBc"/>
    <property type="match status" value="1"/>
</dbReference>
<dbReference type="GO" id="GO:0005658">
    <property type="term" value="C:alpha DNA polymerase:primase complex"/>
    <property type="evidence" value="ECO:0007669"/>
    <property type="project" value="TreeGrafter"/>
</dbReference>
<feature type="compositionally biased region" description="Polar residues" evidence="14">
    <location>
        <begin position="1942"/>
        <end position="1953"/>
    </location>
</feature>
<dbReference type="EC" id="2.7.7.7" evidence="3"/>
<comment type="similarity">
    <text evidence="2">Belongs to the DNA polymerase type-B family.</text>
</comment>
<comment type="caution">
    <text evidence="20">The sequence shown here is derived from an EMBL/GenBank/DDBJ whole genome shotgun (WGS) entry which is preliminary data.</text>
</comment>
<evidence type="ECO:0000256" key="1">
    <source>
        <dbReference type="ARBA" id="ARBA00004123"/>
    </source>
</evidence>
<reference evidence="20 21" key="1">
    <citation type="journal article" date="2013" name="Nat. Genet.">
        <title>The genome of the hydatid tapeworm Echinococcus granulosus.</title>
        <authorList>
            <person name="Zheng H."/>
            <person name="Zhang W."/>
            <person name="Zhang L."/>
            <person name="Zhang Z."/>
            <person name="Li J."/>
            <person name="Lu G."/>
            <person name="Zhu Y."/>
            <person name="Wang Y."/>
            <person name="Huang Y."/>
            <person name="Liu J."/>
            <person name="Kang H."/>
            <person name="Chen J."/>
            <person name="Wang L."/>
            <person name="Chen A."/>
            <person name="Yu S."/>
            <person name="Gao Z."/>
            <person name="Jin L."/>
            <person name="Gu W."/>
            <person name="Wang Z."/>
            <person name="Zhao L."/>
            <person name="Shi B."/>
            <person name="Wen H."/>
            <person name="Lin R."/>
            <person name="Jones M.K."/>
            <person name="Brejova B."/>
            <person name="Vinar T."/>
            <person name="Zhao G."/>
            <person name="McManus D.P."/>
            <person name="Chen Z."/>
            <person name="Zhou Y."/>
            <person name="Wang S."/>
        </authorList>
    </citation>
    <scope>NUCLEOTIDE SEQUENCE [LARGE SCALE GENOMIC DNA]</scope>
</reference>
<dbReference type="GO" id="GO:0003682">
    <property type="term" value="F:chromatin binding"/>
    <property type="evidence" value="ECO:0007669"/>
    <property type="project" value="TreeGrafter"/>
</dbReference>
<keyword evidence="10" id="KW-0862">Zinc</keyword>
<dbReference type="Gene3D" id="1.10.287.690">
    <property type="entry name" value="Helix hairpin bin"/>
    <property type="match status" value="1"/>
</dbReference>
<keyword evidence="6" id="KW-0548">Nucleotidyltransferase</keyword>
<feature type="compositionally biased region" description="Basic and acidic residues" evidence="14">
    <location>
        <begin position="831"/>
        <end position="849"/>
    </location>
</feature>
<keyword evidence="5" id="KW-0808">Transferase</keyword>
<keyword evidence="7" id="KW-0235">DNA replication</keyword>